<dbReference type="EMBL" id="JANJQO010002776">
    <property type="protein sequence ID" value="KAJ2965998.1"/>
    <property type="molecule type" value="Genomic_DNA"/>
</dbReference>
<comment type="caution">
    <text evidence="1">The sequence shown here is derived from an EMBL/GenBank/DDBJ whole genome shotgun (WGS) entry which is preliminary data.</text>
</comment>
<evidence type="ECO:0000313" key="1">
    <source>
        <dbReference type="EMBL" id="KAJ2965998.1"/>
    </source>
</evidence>
<name>A0ACC1MH00_9HYPO</name>
<accession>A0ACC1MH00</accession>
<sequence length="560" mass="62209">MSTLPSSPTDPGLEPPDADSRYPSRQTSYHESDAPLFPLYDQSWPAYLSGTDNLTAITAPAPLAGIPGVPSVENIETVLPAANAILHDPSPIPYYTAYPPIIVGDNGKPLDSGQHASSWPAYTPDNGSIDLFSDGRASLPRTDSTLSAELVNHAARASFPGFPRSKSPWKLESERALLRCRSCSAVSPPVESGIKKSRKTQLRSLPSRKNSIQLTVSGRAVKAASDGIAAKLRKHSPSKDEPPESNDEVMSSGDEDSRHRPKNSSKEPNFACPFYRRWPARHMECMSRKLSRIQDVKQHIYRRHSQSPFYCPNCFKDFPSPEPRDKHIRDSSCKLVTASSRRSMDGVSAQIQDELKKRFSRKLSPTRQWYSIWRLIFEDVEAPQNPYLGSMVSETLGMLRDFWKQEGQRLIPGLVRQNPERAIAEDDLQEFMLNMLNKVEDHFEGDPDELDDPVSDAVSSYADQVMDRSPIEGESGASPEDEDNSYKPVGSGDPWTVPLYSPFGSPPTNANGAVAVEPCAAFSSSGLLVEPSFNEQQQQQQQQQPWMPPVMANPHMNRFQ</sequence>
<proteinExistence type="predicted"/>
<keyword evidence="2" id="KW-1185">Reference proteome</keyword>
<gene>
    <name evidence="1" type="ORF">NQ176_g10350</name>
</gene>
<protein>
    <submittedName>
        <fullName evidence="1">Uncharacterized protein</fullName>
    </submittedName>
</protein>
<dbReference type="Proteomes" id="UP001143910">
    <property type="component" value="Unassembled WGS sequence"/>
</dbReference>
<evidence type="ECO:0000313" key="2">
    <source>
        <dbReference type="Proteomes" id="UP001143910"/>
    </source>
</evidence>
<organism evidence="1 2">
    <name type="scientific">Zarea fungicola</name>
    <dbReference type="NCBI Taxonomy" id="93591"/>
    <lineage>
        <taxon>Eukaryota</taxon>
        <taxon>Fungi</taxon>
        <taxon>Dikarya</taxon>
        <taxon>Ascomycota</taxon>
        <taxon>Pezizomycotina</taxon>
        <taxon>Sordariomycetes</taxon>
        <taxon>Hypocreomycetidae</taxon>
        <taxon>Hypocreales</taxon>
        <taxon>Cordycipitaceae</taxon>
        <taxon>Zarea</taxon>
    </lineage>
</organism>
<reference evidence="1" key="1">
    <citation type="submission" date="2022-08" db="EMBL/GenBank/DDBJ databases">
        <title>Genome Sequence of Lecanicillium fungicola.</title>
        <authorList>
            <person name="Buettner E."/>
        </authorList>
    </citation>
    <scope>NUCLEOTIDE SEQUENCE</scope>
    <source>
        <strain evidence="1">Babe33</strain>
    </source>
</reference>